<dbReference type="PRINTS" id="PR00463">
    <property type="entry name" value="EP450I"/>
</dbReference>
<keyword evidence="9" id="KW-1185">Reference proteome</keyword>
<evidence type="ECO:0000256" key="6">
    <source>
        <dbReference type="ARBA" id="ARBA00023033"/>
    </source>
</evidence>
<dbReference type="InterPro" id="IPR050196">
    <property type="entry name" value="Cytochrome_P450_Monoox"/>
</dbReference>
<dbReference type="PRINTS" id="PR00385">
    <property type="entry name" value="P450"/>
</dbReference>
<dbReference type="SUPFAM" id="SSF48264">
    <property type="entry name" value="Cytochrome P450"/>
    <property type="match status" value="1"/>
</dbReference>
<dbReference type="Proteomes" id="UP000765802">
    <property type="component" value="Unassembled WGS sequence"/>
</dbReference>
<dbReference type="RefSeq" id="WP_187257342.1">
    <property type="nucleotide sequence ID" value="NZ_JBHULF010000007.1"/>
</dbReference>
<evidence type="ECO:0000256" key="2">
    <source>
        <dbReference type="ARBA" id="ARBA00022617"/>
    </source>
</evidence>
<organism evidence="8 9">
    <name type="scientific">Flavihumibacter stibioxidans</name>
    <dbReference type="NCBI Taxonomy" id="1834163"/>
    <lineage>
        <taxon>Bacteria</taxon>
        <taxon>Pseudomonadati</taxon>
        <taxon>Bacteroidota</taxon>
        <taxon>Chitinophagia</taxon>
        <taxon>Chitinophagales</taxon>
        <taxon>Chitinophagaceae</taxon>
        <taxon>Flavihumibacter</taxon>
    </lineage>
</organism>
<dbReference type="CDD" id="cd20620">
    <property type="entry name" value="CYP132-like"/>
    <property type="match status" value="1"/>
</dbReference>
<comment type="caution">
    <text evidence="8">The sequence shown here is derived from an EMBL/GenBank/DDBJ whole genome shotgun (WGS) entry which is preliminary data.</text>
</comment>
<proteinExistence type="inferred from homology"/>
<dbReference type="PROSITE" id="PS00086">
    <property type="entry name" value="CYTOCHROME_P450"/>
    <property type="match status" value="1"/>
</dbReference>
<dbReference type="InterPro" id="IPR017972">
    <property type="entry name" value="Cyt_P450_CS"/>
</dbReference>
<dbReference type="PANTHER" id="PTHR24291:SF50">
    <property type="entry name" value="BIFUNCTIONAL ALBAFLAVENONE MONOOXYGENASE_TERPENE SYNTHASE"/>
    <property type="match status" value="1"/>
</dbReference>
<keyword evidence="2 7" id="KW-0349">Heme</keyword>
<dbReference type="Pfam" id="PF00067">
    <property type="entry name" value="p450"/>
    <property type="match status" value="1"/>
</dbReference>
<comment type="similarity">
    <text evidence="1 7">Belongs to the cytochrome P450 family.</text>
</comment>
<keyword evidence="4 7" id="KW-0560">Oxidoreductase</keyword>
<dbReference type="Gene3D" id="1.10.630.10">
    <property type="entry name" value="Cytochrome P450"/>
    <property type="match status" value="1"/>
</dbReference>
<evidence type="ECO:0000256" key="4">
    <source>
        <dbReference type="ARBA" id="ARBA00023002"/>
    </source>
</evidence>
<accession>A0ABR7MAH2</accession>
<name>A0ABR7MAH2_9BACT</name>
<protein>
    <submittedName>
        <fullName evidence="8">Cytochrome P450</fullName>
    </submittedName>
</protein>
<evidence type="ECO:0000256" key="5">
    <source>
        <dbReference type="ARBA" id="ARBA00023004"/>
    </source>
</evidence>
<evidence type="ECO:0000256" key="1">
    <source>
        <dbReference type="ARBA" id="ARBA00010617"/>
    </source>
</evidence>
<keyword evidence="6 7" id="KW-0503">Monooxygenase</keyword>
<dbReference type="EMBL" id="MBUA01000023">
    <property type="protein sequence ID" value="MBC6492035.1"/>
    <property type="molecule type" value="Genomic_DNA"/>
</dbReference>
<reference evidence="8 9" key="1">
    <citation type="submission" date="2016-07" db="EMBL/GenBank/DDBJ databases">
        <title>Genome analysis of Flavihumibacter stibioxidans YS-17.</title>
        <authorList>
            <person name="Shi K."/>
            <person name="Han Y."/>
            <person name="Wang G."/>
        </authorList>
    </citation>
    <scope>NUCLEOTIDE SEQUENCE [LARGE SCALE GENOMIC DNA]</scope>
    <source>
        <strain evidence="8 9">YS-17</strain>
    </source>
</reference>
<evidence type="ECO:0000313" key="9">
    <source>
        <dbReference type="Proteomes" id="UP000765802"/>
    </source>
</evidence>
<evidence type="ECO:0000256" key="7">
    <source>
        <dbReference type="RuleBase" id="RU000461"/>
    </source>
</evidence>
<keyword evidence="3 7" id="KW-0479">Metal-binding</keyword>
<evidence type="ECO:0000256" key="3">
    <source>
        <dbReference type="ARBA" id="ARBA00022723"/>
    </source>
</evidence>
<dbReference type="InterPro" id="IPR002401">
    <property type="entry name" value="Cyt_P450_E_grp-I"/>
</dbReference>
<dbReference type="PANTHER" id="PTHR24291">
    <property type="entry name" value="CYTOCHROME P450 FAMILY 4"/>
    <property type="match status" value="1"/>
</dbReference>
<evidence type="ECO:0000313" key="8">
    <source>
        <dbReference type="EMBL" id="MBC6492035.1"/>
    </source>
</evidence>
<keyword evidence="5 7" id="KW-0408">Iron</keyword>
<dbReference type="InterPro" id="IPR036396">
    <property type="entry name" value="Cyt_P450_sf"/>
</dbReference>
<dbReference type="InterPro" id="IPR001128">
    <property type="entry name" value="Cyt_P450"/>
</dbReference>
<sequence length="449" mass="51267">MCATDKSKLPPGPKAKFPLGNLFSFRKDCLGFLKSIADEYGDIVHFKIGPIRVVLLNHPDYIKEVLSTQNRNFKKGRPLEMAKELLGDGLLTSEGEFHRKHSRIIQPAFHRNMLDSYAPVISGCAEKLMKDWADGMEVDIKKEMRYMSIAIAGEALFGADTAGEAAELDKALETATSLFGRIPLPFSEWLLKLPLPENKRFYKAKKRLDSTIHRMIEERRRLNADSGDLISLLLRAQRDLGKDAFSDQEIRDEAITLFLTAFDTTSVALTWTWYLLSLNPEAEAALHEELDRVLKGRLPNAEDVAELKYTRMVFGESLRMYPPSYLIPRQAIEAFAIGDYTIPAGTIILLSPYLMHHDPRFHEDPEKFNPRAWDRDVASQRSKYEYFPFSRGPRSCIGEPFAWLQGVLAIATIARFWKLELESDHPVELETVINLRPKKGIKMILKKRK</sequence>
<gene>
    <name evidence="8" type="ORF">BC349_13310</name>
</gene>